<proteinExistence type="predicted"/>
<dbReference type="AlphaFoldDB" id="A0A8B6FPA3"/>
<evidence type="ECO:0000313" key="3">
    <source>
        <dbReference type="Proteomes" id="UP000596742"/>
    </source>
</evidence>
<dbReference type="Proteomes" id="UP000596742">
    <property type="component" value="Unassembled WGS sequence"/>
</dbReference>
<accession>A0A8B6FPA3</accession>
<name>A0A8B6FPA3_MYTGA</name>
<keyword evidence="1" id="KW-0472">Membrane</keyword>
<dbReference type="PROSITE" id="PS50283">
    <property type="entry name" value="NA_SOLUT_SYMP_3"/>
    <property type="match status" value="1"/>
</dbReference>
<dbReference type="EMBL" id="UYJE01007204">
    <property type="protein sequence ID" value="VDI52638.1"/>
    <property type="molecule type" value="Genomic_DNA"/>
</dbReference>
<dbReference type="InterPro" id="IPR001734">
    <property type="entry name" value="Na/solute_symporter"/>
</dbReference>
<dbReference type="OrthoDB" id="6132759at2759"/>
<gene>
    <name evidence="2" type="ORF">MGAL_10B029798</name>
</gene>
<organism evidence="2 3">
    <name type="scientific">Mytilus galloprovincialis</name>
    <name type="common">Mediterranean mussel</name>
    <dbReference type="NCBI Taxonomy" id="29158"/>
    <lineage>
        <taxon>Eukaryota</taxon>
        <taxon>Metazoa</taxon>
        <taxon>Spiralia</taxon>
        <taxon>Lophotrochozoa</taxon>
        <taxon>Mollusca</taxon>
        <taxon>Bivalvia</taxon>
        <taxon>Autobranchia</taxon>
        <taxon>Pteriomorphia</taxon>
        <taxon>Mytilida</taxon>
        <taxon>Mytiloidea</taxon>
        <taxon>Mytilidae</taxon>
        <taxon>Mytilinae</taxon>
        <taxon>Mytilus</taxon>
    </lineage>
</organism>
<protein>
    <recommendedName>
        <fullName evidence="4">Sodium:solute symporter</fullName>
    </recommendedName>
</protein>
<keyword evidence="1" id="KW-1133">Transmembrane helix</keyword>
<feature type="transmembrane region" description="Helical" evidence="1">
    <location>
        <begin position="6"/>
        <end position="28"/>
    </location>
</feature>
<evidence type="ECO:0000313" key="2">
    <source>
        <dbReference type="EMBL" id="VDI52638.1"/>
    </source>
</evidence>
<dbReference type="PANTHER" id="PTHR11819">
    <property type="entry name" value="SOLUTE CARRIER FAMILY 5"/>
    <property type="match status" value="1"/>
</dbReference>
<comment type="caution">
    <text evidence="2">The sequence shown here is derived from an EMBL/GenBank/DDBJ whole genome shotgun (WGS) entry which is preliminary data.</text>
</comment>
<reference evidence="2" key="1">
    <citation type="submission" date="2018-11" db="EMBL/GenBank/DDBJ databases">
        <authorList>
            <person name="Alioto T."/>
            <person name="Alioto T."/>
        </authorList>
    </citation>
    <scope>NUCLEOTIDE SEQUENCE</scope>
</reference>
<sequence>MKTLNWADILIILLYLVAVLAVGIWTLFRPNRGNIKSYFLAGRSMPWFAVNNSIDNSLIFMKILL</sequence>
<keyword evidence="1" id="KW-0812">Transmembrane</keyword>
<dbReference type="GO" id="GO:0005886">
    <property type="term" value="C:plasma membrane"/>
    <property type="evidence" value="ECO:0007669"/>
    <property type="project" value="TreeGrafter"/>
</dbReference>
<dbReference type="PANTHER" id="PTHR11819:SF195">
    <property type="entry name" value="SODIUM_GLUCOSE COTRANSPORTER 4"/>
    <property type="match status" value="1"/>
</dbReference>
<evidence type="ECO:0008006" key="4">
    <source>
        <dbReference type="Google" id="ProtNLM"/>
    </source>
</evidence>
<dbReference type="GO" id="GO:0005412">
    <property type="term" value="F:D-glucose:sodium symporter activity"/>
    <property type="evidence" value="ECO:0007669"/>
    <property type="project" value="TreeGrafter"/>
</dbReference>
<keyword evidence="3" id="KW-1185">Reference proteome</keyword>
<evidence type="ECO:0000256" key="1">
    <source>
        <dbReference type="SAM" id="Phobius"/>
    </source>
</evidence>